<dbReference type="EMBL" id="JAAAIP010000623">
    <property type="protein sequence ID" value="KAG0314332.1"/>
    <property type="molecule type" value="Genomic_DNA"/>
</dbReference>
<dbReference type="InterPro" id="IPR015966">
    <property type="entry name" value="tRNA_lig_kin_fungi"/>
</dbReference>
<dbReference type="Proteomes" id="UP000738325">
    <property type="component" value="Unassembled WGS sequence"/>
</dbReference>
<dbReference type="GO" id="GO:0005524">
    <property type="term" value="F:ATP binding"/>
    <property type="evidence" value="ECO:0007669"/>
    <property type="project" value="InterPro"/>
</dbReference>
<dbReference type="OrthoDB" id="276239at2759"/>
<dbReference type="Pfam" id="PF08303">
    <property type="entry name" value="tRNA_lig_kinase"/>
    <property type="match status" value="1"/>
</dbReference>
<organism evidence="5 6">
    <name type="scientific">Dissophora globulifera</name>
    <dbReference type="NCBI Taxonomy" id="979702"/>
    <lineage>
        <taxon>Eukaryota</taxon>
        <taxon>Fungi</taxon>
        <taxon>Fungi incertae sedis</taxon>
        <taxon>Mucoromycota</taxon>
        <taxon>Mortierellomycotina</taxon>
        <taxon>Mortierellomycetes</taxon>
        <taxon>Mortierellales</taxon>
        <taxon>Mortierellaceae</taxon>
        <taxon>Dissophora</taxon>
    </lineage>
</organism>
<evidence type="ECO:0000259" key="3">
    <source>
        <dbReference type="Pfam" id="PF08303"/>
    </source>
</evidence>
<keyword evidence="6" id="KW-1185">Reference proteome</keyword>
<name>A0A9P6RBV8_9FUNG</name>
<feature type="region of interest" description="Disordered" evidence="1">
    <location>
        <begin position="108"/>
        <end position="155"/>
    </location>
</feature>
<feature type="region of interest" description="Disordered" evidence="1">
    <location>
        <begin position="868"/>
        <end position="928"/>
    </location>
</feature>
<proteinExistence type="predicted"/>
<feature type="domain" description="tRNA ligase phosphodiesterase" evidence="2">
    <location>
        <begin position="703"/>
        <end position="858"/>
    </location>
</feature>
<dbReference type="InterPro" id="IPR027417">
    <property type="entry name" value="P-loop_NTPase"/>
</dbReference>
<comment type="caution">
    <text evidence="5">The sequence shown here is derived from an EMBL/GenBank/DDBJ whole genome shotgun (WGS) entry which is preliminary data.</text>
</comment>
<feature type="compositionally biased region" description="Basic and acidic residues" evidence="1">
    <location>
        <begin position="117"/>
        <end position="132"/>
    </location>
</feature>
<dbReference type="Gene3D" id="3.40.50.300">
    <property type="entry name" value="P-loop containing nucleotide triphosphate hydrolases"/>
    <property type="match status" value="1"/>
</dbReference>
<accession>A0A9P6RBV8</accession>
<protein>
    <recommendedName>
        <fullName evidence="7">tRNA ligase</fullName>
    </recommendedName>
</protein>
<feature type="compositionally biased region" description="Polar residues" evidence="1">
    <location>
        <begin position="750"/>
        <end position="761"/>
    </location>
</feature>
<feature type="domain" description="T4 RNA ligase 1-like N-terminal" evidence="4">
    <location>
        <begin position="157"/>
        <end position="388"/>
    </location>
</feature>
<reference evidence="5" key="1">
    <citation type="journal article" date="2020" name="Fungal Divers.">
        <title>Resolving the Mortierellaceae phylogeny through synthesis of multi-gene phylogenetics and phylogenomics.</title>
        <authorList>
            <person name="Vandepol N."/>
            <person name="Liber J."/>
            <person name="Desiro A."/>
            <person name="Na H."/>
            <person name="Kennedy M."/>
            <person name="Barry K."/>
            <person name="Grigoriev I.V."/>
            <person name="Miller A.N."/>
            <person name="O'Donnell K."/>
            <person name="Stajich J.E."/>
            <person name="Bonito G."/>
        </authorList>
    </citation>
    <scope>NUCLEOTIDE SEQUENCE</scope>
    <source>
        <strain evidence="5">REB-010B</strain>
    </source>
</reference>
<dbReference type="InterPro" id="IPR015965">
    <property type="entry name" value="tRNA_lig_PDEase"/>
</dbReference>
<feature type="domain" description="tRNA ligase kinase" evidence="3">
    <location>
        <begin position="516"/>
        <end position="673"/>
    </location>
</feature>
<gene>
    <name evidence="5" type="ORF">BGZ99_008208</name>
</gene>
<evidence type="ECO:0008006" key="7">
    <source>
        <dbReference type="Google" id="ProtNLM"/>
    </source>
</evidence>
<sequence>MDQITTQLARTQIHDEQARADSLIRSLHAYVANNISSSRHRRNLVHANPSVLDLDKERDASQQKNAPTINGRRISAITVTSWKMSEFEYVKGTLPTLARGLFTYQDPTLPQSPSTLHHNEKNTTKDKSESKAKSLAQTTAASDPTTPGAGGDDVDDNNGLHRILIRGYDKFFNIGEVEKTRPEWIAANTEGPYEVTLKENGCIIFMAGLPPHLVGPQGGCVVSSKHALGNPDIKNVTAQTDGSHSTKGREWLERCLAAKGKTLQQFGLWLWNQNLTAVAELCDDSFEEHILQYPADKSGLYLHGLNLNTVQFETLPSSKVQEAAQTWGFRRTDCVSFNSYKEVKSFTDSVGEAGEYNDRPIEGFVVRCRIKEDGRTHFIKIKYDEPYLMYREWREITKMLWADVKKAKAAADAAHGSASVPRPAGAGAVIPDGESRVKHIKYQLTRPYIEFVKALMQEKPELFAEYNKNQGIIAIRDMFLKEWESKASKEQDSLLAVSSPGRKTTDAVVEDFERTVLIPIATIGCGKTTVSVALSKLFGWTHVSSDDFNHMKKSGQRFIDEVVQQLKDNTVVIADRNNFESVHRERIMEGVRKRYPRTRFVALYWRHDKLPFNRIREIETERVIKRGSNHQSLTPEYCPEFEGIIYKFLKDFQPLNRSVGPDSGFHYVIESNVGEDTLTMVERITKEFATPMRGARGIDNRPIPTPEEIKEAVRYAIEDWQPIRIVTGEVAKHFKSKQASQASHADRNPEISSSAVTTVSNRSRKKKEPKFYAVSLEDGHVKRFMDDIVQSDQHKGDPTWTQLKNLIKEWNENYRIGNRQHVTLIHVSTLKDTSEKRAKRAEEIWKLYTDELSEAAASFALSTVSSPMAVPSTATDQPAAPASVARPLGEASDEFKEVKRRSKKDKVSPPAAAIEASSSTSTLASASTQTETATAAAALPLSSGLTAWSEPPSTLEVDHIVWTERVVALRVSRAKRPLNGKPYETTQQMLHITVGTAGDHIKPFESNDLLRLWATRQRQTASAASDGTGPKIYSIKLDTPKVFAGHLKAMMF</sequence>
<feature type="region of interest" description="Disordered" evidence="1">
    <location>
        <begin position="736"/>
        <end position="763"/>
    </location>
</feature>
<feature type="compositionally biased region" description="Polar residues" evidence="1">
    <location>
        <begin position="135"/>
        <end position="145"/>
    </location>
</feature>
<dbReference type="SUPFAM" id="SSF52540">
    <property type="entry name" value="P-loop containing nucleoside triphosphate hydrolases"/>
    <property type="match status" value="1"/>
</dbReference>
<feature type="compositionally biased region" description="Low complexity" evidence="1">
    <location>
        <begin position="908"/>
        <end position="928"/>
    </location>
</feature>
<dbReference type="GO" id="GO:0006388">
    <property type="term" value="P:tRNA splicing, via endonucleolytic cleavage and ligation"/>
    <property type="evidence" value="ECO:0007669"/>
    <property type="project" value="InterPro"/>
</dbReference>
<evidence type="ECO:0000313" key="5">
    <source>
        <dbReference type="EMBL" id="KAG0314332.1"/>
    </source>
</evidence>
<dbReference type="Pfam" id="PF08302">
    <property type="entry name" value="tRNA_lig_CPD"/>
    <property type="match status" value="2"/>
</dbReference>
<dbReference type="Pfam" id="PF09511">
    <property type="entry name" value="RNA_lig_T4_1"/>
    <property type="match status" value="1"/>
</dbReference>
<dbReference type="AlphaFoldDB" id="A0A9P6RBV8"/>
<dbReference type="GO" id="GO:0005634">
    <property type="term" value="C:nucleus"/>
    <property type="evidence" value="ECO:0007669"/>
    <property type="project" value="TreeGrafter"/>
</dbReference>
<dbReference type="InterPro" id="IPR019039">
    <property type="entry name" value="T4-Rnl1-like_N"/>
</dbReference>
<evidence type="ECO:0000313" key="6">
    <source>
        <dbReference type="Proteomes" id="UP000738325"/>
    </source>
</evidence>
<evidence type="ECO:0000259" key="2">
    <source>
        <dbReference type="Pfam" id="PF08302"/>
    </source>
</evidence>
<evidence type="ECO:0000256" key="1">
    <source>
        <dbReference type="SAM" id="MobiDB-lite"/>
    </source>
</evidence>
<evidence type="ECO:0000259" key="4">
    <source>
        <dbReference type="Pfam" id="PF09511"/>
    </source>
</evidence>
<dbReference type="PANTHER" id="PTHR32004">
    <property type="entry name" value="TRNA LIGASE"/>
    <property type="match status" value="1"/>
</dbReference>
<dbReference type="PANTHER" id="PTHR32004:SF1">
    <property type="entry name" value="TRNA LIGASE"/>
    <property type="match status" value="1"/>
</dbReference>
<feature type="domain" description="tRNA ligase phosphodiesterase" evidence="2">
    <location>
        <begin position="953"/>
        <end position="1050"/>
    </location>
</feature>
<dbReference type="GO" id="GO:0003972">
    <property type="term" value="F:RNA ligase (ATP) activity"/>
    <property type="evidence" value="ECO:0007669"/>
    <property type="project" value="InterPro"/>
</dbReference>